<comment type="caution">
    <text evidence="2">The sequence shown here is derived from an EMBL/GenBank/DDBJ whole genome shotgun (WGS) entry which is preliminary data.</text>
</comment>
<dbReference type="Proteomes" id="UP001223712">
    <property type="component" value="Unassembled WGS sequence"/>
</dbReference>
<dbReference type="InterPro" id="IPR004919">
    <property type="entry name" value="GmrSD_N"/>
</dbReference>
<reference evidence="3" key="1">
    <citation type="journal article" date="2019" name="Int. J. Syst. Evol. Microbiol.">
        <title>The Global Catalogue of Microorganisms (GCM) 10K type strain sequencing project: providing services to taxonomists for standard genome sequencing and annotation.</title>
        <authorList>
            <consortium name="The Broad Institute Genomics Platform"/>
            <consortium name="The Broad Institute Genome Sequencing Center for Infectious Disease"/>
            <person name="Wu L."/>
            <person name="Ma J."/>
        </authorList>
    </citation>
    <scope>NUCLEOTIDE SEQUENCE [LARGE SCALE GENOMIC DNA]</scope>
    <source>
        <strain evidence="3">CECT 7226</strain>
    </source>
</reference>
<evidence type="ECO:0000313" key="2">
    <source>
        <dbReference type="EMBL" id="MDN3702101.1"/>
    </source>
</evidence>
<organism evidence="2 3">
    <name type="scientific">Vibrio artabrorum</name>
    <dbReference type="NCBI Taxonomy" id="446374"/>
    <lineage>
        <taxon>Bacteria</taxon>
        <taxon>Pseudomonadati</taxon>
        <taxon>Pseudomonadota</taxon>
        <taxon>Gammaproteobacteria</taxon>
        <taxon>Vibrionales</taxon>
        <taxon>Vibrionaceae</taxon>
        <taxon>Vibrio</taxon>
    </lineage>
</organism>
<dbReference type="RefSeq" id="WP_261840039.1">
    <property type="nucleotide sequence ID" value="NZ_AP025459.1"/>
</dbReference>
<evidence type="ECO:0000259" key="1">
    <source>
        <dbReference type="Pfam" id="PF03235"/>
    </source>
</evidence>
<dbReference type="Pfam" id="PF03235">
    <property type="entry name" value="GmrSD_N"/>
    <property type="match status" value="1"/>
</dbReference>
<gene>
    <name evidence="2" type="ORF">QWY96_16530</name>
</gene>
<feature type="domain" description="GmrSD restriction endonucleases N-terminal" evidence="1">
    <location>
        <begin position="12"/>
        <end position="241"/>
    </location>
</feature>
<accession>A0ABT8CNU9</accession>
<keyword evidence="3" id="KW-1185">Reference proteome</keyword>
<name>A0ABT8CNU9_9VIBR</name>
<protein>
    <submittedName>
        <fullName evidence="2">DUF262 domain-containing protein</fullName>
    </submittedName>
</protein>
<dbReference type="EMBL" id="JAUFQY010000002">
    <property type="protein sequence ID" value="MDN3702101.1"/>
    <property type="molecule type" value="Genomic_DNA"/>
</dbReference>
<proteinExistence type="predicted"/>
<sequence>MNKGQSLTFYGLFNVVDIIEIPILQRDYAQGRKEAIDVRTLFLNSLYDALLVTNVRETQPLDLDFVYGNFEGENSKTFSVLDGQQRLTTLFLLHWFLALKHDQLDAFRDRFVINDGDSCSSRFTYKTRHSTTEFFDALTSTEFDYTQGPVSELILDSQWFYSSWKQDPTVQSCLSMLDDIAIKFGKDDINLYERITNTANPYITFQFLNLHSFGLSDELYIKMNARGKPLTAFENFKAWLFGKADMTSQYDNFEHKVDREWTDLFWRKSVEDKVSFDSLYLRFFNLLAFYHSCEMTKGSYTLLPIEDKGWLRDIRESRGYIPHSKLEKIQAFERKDLNRISKVLDFMVANSNSSISNLFRSVVTNSSNLPQMKFYALMLFIENAPDIDAWDDNTRVQLYRWLRVTNNLINNHRIDDMSSFIAAIKALHQMSKYSLSIYENMTSESFETVGFTSEQWKEEVVKAYLILNDRNWEAALKQYESHTYLKGKVGFILKMAYIDEHYQLNAFQHYASKVSTLLSPEILGSSEYLLQRALLSIDNYLIEDGYCRLSFGVPNSGSYRERSENWLSVAAQPAFTELVKKISSDVYDLVSADLRSIVESSDVTGWRGLIVKNPDTIRYCSKKLIHKQGELVYLLSKTNRRGYHAELYSYVLNLRLHALESEGRLPDGVAALSYEYVYGDETPKARVKVDGEVLGICFKSNKYVVKNKVPHSLYPSYLVDSEIETPDRIVNVLLSLGIEKESIS</sequence>
<evidence type="ECO:0000313" key="3">
    <source>
        <dbReference type="Proteomes" id="UP001223712"/>
    </source>
</evidence>